<sequence>MTDWDYAQLSHIAKESGGPRALIANIRNGGIATGRWQGCIVGSAVTLAIGSMGLCLYNRHQKKLALANESAEILESNIEAYDAIQAEGATGAADEDEQSIRDEGLGVEAAV</sequence>
<dbReference type="AlphaFoldDB" id="A0A173XTC2"/>
<reference evidence="3 4" key="1">
    <citation type="submission" date="2015-09" db="EMBL/GenBank/DDBJ databases">
        <authorList>
            <consortium name="Pathogen Informatics"/>
        </authorList>
    </citation>
    <scope>NUCLEOTIDE SEQUENCE [LARGE SCALE GENOMIC DNA]</scope>
    <source>
        <strain evidence="3 4">2789STDY5608823</strain>
    </source>
</reference>
<accession>A0A173XTC2</accession>
<evidence type="ECO:0000313" key="4">
    <source>
        <dbReference type="Proteomes" id="UP000095468"/>
    </source>
</evidence>
<name>A0A173XTC2_9ACTN</name>
<evidence type="ECO:0000313" key="3">
    <source>
        <dbReference type="EMBL" id="CUN54919.1"/>
    </source>
</evidence>
<keyword evidence="2" id="KW-0812">Transmembrane</keyword>
<evidence type="ECO:0000256" key="1">
    <source>
        <dbReference type="SAM" id="MobiDB-lite"/>
    </source>
</evidence>
<feature type="transmembrane region" description="Helical" evidence="2">
    <location>
        <begin position="35"/>
        <end position="57"/>
    </location>
</feature>
<keyword evidence="2" id="KW-0472">Membrane</keyword>
<evidence type="ECO:0000256" key="2">
    <source>
        <dbReference type="SAM" id="Phobius"/>
    </source>
</evidence>
<proteinExistence type="predicted"/>
<gene>
    <name evidence="3" type="ORF">ERS852381_00372</name>
</gene>
<feature type="region of interest" description="Disordered" evidence="1">
    <location>
        <begin position="88"/>
        <end position="111"/>
    </location>
</feature>
<dbReference type="RefSeq" id="WP_055285362.1">
    <property type="nucleotide sequence ID" value="NZ_CYYP01000002.1"/>
</dbReference>
<protein>
    <submittedName>
        <fullName evidence="3">Uncharacterized protein</fullName>
    </submittedName>
</protein>
<dbReference type="Proteomes" id="UP000095468">
    <property type="component" value="Unassembled WGS sequence"/>
</dbReference>
<organism evidence="3 4">
    <name type="scientific">Collinsella aerofaciens</name>
    <dbReference type="NCBI Taxonomy" id="74426"/>
    <lineage>
        <taxon>Bacteria</taxon>
        <taxon>Bacillati</taxon>
        <taxon>Actinomycetota</taxon>
        <taxon>Coriobacteriia</taxon>
        <taxon>Coriobacteriales</taxon>
        <taxon>Coriobacteriaceae</taxon>
        <taxon>Collinsella</taxon>
    </lineage>
</organism>
<dbReference type="EMBL" id="CYYP01000002">
    <property type="protein sequence ID" value="CUN54919.1"/>
    <property type="molecule type" value="Genomic_DNA"/>
</dbReference>
<keyword evidence="2" id="KW-1133">Transmembrane helix</keyword>